<keyword evidence="5 7" id="KW-1133">Transmembrane helix</keyword>
<organism evidence="9 10">
    <name type="scientific">Tepidiphilus baoligensis</name>
    <dbReference type="NCBI Taxonomy" id="2698687"/>
    <lineage>
        <taxon>Bacteria</taxon>
        <taxon>Pseudomonadati</taxon>
        <taxon>Pseudomonadota</taxon>
        <taxon>Hydrogenophilia</taxon>
        <taxon>Hydrogenophilales</taxon>
        <taxon>Hydrogenophilaceae</taxon>
        <taxon>Tepidiphilus</taxon>
    </lineage>
</organism>
<dbReference type="InterPro" id="IPR005254">
    <property type="entry name" value="Heme_biosyn_assoc_TPR_pro"/>
</dbReference>
<keyword evidence="3" id="KW-1003">Cell membrane</keyword>
<accession>A0ABX1QR65</accession>
<comment type="caution">
    <text evidence="9">The sequence shown here is derived from an EMBL/GenBank/DDBJ whole genome shotgun (WGS) entry which is preliminary data.</text>
</comment>
<name>A0ABX1QR65_9PROT</name>
<evidence type="ECO:0000256" key="6">
    <source>
        <dbReference type="ARBA" id="ARBA00023136"/>
    </source>
</evidence>
<evidence type="ECO:0000256" key="3">
    <source>
        <dbReference type="ARBA" id="ARBA00022475"/>
    </source>
</evidence>
<dbReference type="Pfam" id="PF07219">
    <property type="entry name" value="HemY_N"/>
    <property type="match status" value="1"/>
</dbReference>
<evidence type="ECO:0000256" key="5">
    <source>
        <dbReference type="ARBA" id="ARBA00022989"/>
    </source>
</evidence>
<dbReference type="NCBIfam" id="TIGR00540">
    <property type="entry name" value="TPR_hemY_coli"/>
    <property type="match status" value="1"/>
</dbReference>
<evidence type="ECO:0000313" key="9">
    <source>
        <dbReference type="EMBL" id="NMH17428.1"/>
    </source>
</evidence>
<evidence type="ECO:0000313" key="10">
    <source>
        <dbReference type="Proteomes" id="UP000669605"/>
    </source>
</evidence>
<dbReference type="RefSeq" id="WP_169116426.1">
    <property type="nucleotide sequence ID" value="NZ_JAAAUB010000019.1"/>
</dbReference>
<feature type="domain" description="HemY N-terminal" evidence="8">
    <location>
        <begin position="26"/>
        <end position="124"/>
    </location>
</feature>
<dbReference type="InterPro" id="IPR010817">
    <property type="entry name" value="HemY_N"/>
</dbReference>
<comment type="subcellular location">
    <subcellularLocation>
        <location evidence="2">Cell membrane</location>
    </subcellularLocation>
    <subcellularLocation>
        <location evidence="1">Membrane</location>
        <topology evidence="1">Multi-pass membrane protein</topology>
    </subcellularLocation>
</comment>
<feature type="transmembrane region" description="Helical" evidence="7">
    <location>
        <begin position="44"/>
        <end position="68"/>
    </location>
</feature>
<evidence type="ECO:0000256" key="1">
    <source>
        <dbReference type="ARBA" id="ARBA00004141"/>
    </source>
</evidence>
<evidence type="ECO:0000256" key="4">
    <source>
        <dbReference type="ARBA" id="ARBA00022692"/>
    </source>
</evidence>
<evidence type="ECO:0000256" key="2">
    <source>
        <dbReference type="ARBA" id="ARBA00004236"/>
    </source>
</evidence>
<proteinExistence type="predicted"/>
<reference evidence="9 10" key="1">
    <citation type="journal article" date="2020" name="Curr. Microbiol.">
        <title>Tepidiphilus baoligensis sp. nov., a Novel Bacterium of the Family Hydrogenophilaceae Isolated from an Oil Reservoir.</title>
        <authorList>
            <person name="Zhang X."/>
            <person name="Wang G."/>
            <person name="Ma X."/>
            <person name="Yu J."/>
            <person name="You J."/>
            <person name="Xue Y."/>
            <person name="Ma Y."/>
        </authorList>
    </citation>
    <scope>NUCLEOTIDE SEQUENCE [LARGE SCALE GENOMIC DNA]</scope>
    <source>
        <strain evidence="9 10">B18-69</strain>
    </source>
</reference>
<keyword evidence="4 7" id="KW-0812">Transmembrane</keyword>
<gene>
    <name evidence="9" type="ORF">GV368_10075</name>
</gene>
<dbReference type="Proteomes" id="UP000669605">
    <property type="component" value="Unassembled WGS sequence"/>
</dbReference>
<sequence length="387" mass="43198">MKALLTFVLVASLAVAAGLAIEGVDGYVVFVVPPWRAQLSLTLFASLVVATVLVLYALLRLGSSLIALPRSLRNRREAWRLRRATHTLSQLVRAHVLGDVVRVHRLADRLSRYPDLSEAGAALATVTALDRGDESRAENWLARLQRWPDVRAVLEAEFGARCARPERLHAAMERLAELRGLPEATALRLRLEAAKREERWQEVLESARRLRALEAMDASETAALIRQAHLDDASSRLSLGVDLAAWWKRLPKEERYDPAFLVSLARLALDRGQGTQLRPILENALSKCWLPELVRLYPYCVEPGARQEALVRLEAWRLAHPEEPAVLEALVELCLELQLWGKAQDYLSQLRRVGADPAVLERFGSRLRAGTADRDGATLSAPRGVLE</sequence>
<keyword evidence="10" id="KW-1185">Reference proteome</keyword>
<evidence type="ECO:0000259" key="8">
    <source>
        <dbReference type="Pfam" id="PF07219"/>
    </source>
</evidence>
<dbReference type="EMBL" id="JAAAUB010000019">
    <property type="protein sequence ID" value="NMH17428.1"/>
    <property type="molecule type" value="Genomic_DNA"/>
</dbReference>
<evidence type="ECO:0000256" key="7">
    <source>
        <dbReference type="SAM" id="Phobius"/>
    </source>
</evidence>
<keyword evidence="6 7" id="KW-0472">Membrane</keyword>
<protein>
    <recommendedName>
        <fullName evidence="8">HemY N-terminal domain-containing protein</fullName>
    </recommendedName>
</protein>